<dbReference type="GO" id="GO:0012505">
    <property type="term" value="C:endomembrane system"/>
    <property type="evidence" value="ECO:0007669"/>
    <property type="project" value="UniProtKB-ARBA"/>
</dbReference>
<accession>A0A836HJN9</accession>
<organism evidence="3 4">
    <name type="scientific">Porcisia hertigi</name>
    <dbReference type="NCBI Taxonomy" id="2761500"/>
    <lineage>
        <taxon>Eukaryota</taxon>
        <taxon>Discoba</taxon>
        <taxon>Euglenozoa</taxon>
        <taxon>Kinetoplastea</taxon>
        <taxon>Metakinetoplastina</taxon>
        <taxon>Trypanosomatida</taxon>
        <taxon>Trypanosomatidae</taxon>
        <taxon>Leishmaniinae</taxon>
        <taxon>Porcisia</taxon>
    </lineage>
</organism>
<feature type="compositionally biased region" description="Polar residues" evidence="1">
    <location>
        <begin position="82"/>
        <end position="102"/>
    </location>
</feature>
<comment type="caution">
    <text evidence="3">The sequence shown here is derived from an EMBL/GenBank/DDBJ whole genome shotgun (WGS) entry which is preliminary data.</text>
</comment>
<dbReference type="Proteomes" id="UP000674318">
    <property type="component" value="Unassembled WGS sequence"/>
</dbReference>
<feature type="compositionally biased region" description="Polar residues" evidence="1">
    <location>
        <begin position="1650"/>
        <end position="1673"/>
    </location>
</feature>
<evidence type="ECO:0000256" key="1">
    <source>
        <dbReference type="SAM" id="MobiDB-lite"/>
    </source>
</evidence>
<dbReference type="PANTHER" id="PTHR10663:SF388">
    <property type="entry name" value="GOLGI-SPECIFIC BREFELDIN A-RESISTANCE GUANINE NUCLEOTIDE EXCHANGE FACTOR 1"/>
    <property type="match status" value="1"/>
</dbReference>
<dbReference type="OrthoDB" id="430364at2759"/>
<dbReference type="GO" id="GO:0016192">
    <property type="term" value="P:vesicle-mediated transport"/>
    <property type="evidence" value="ECO:0007669"/>
    <property type="project" value="UniProtKB-ARBA"/>
</dbReference>
<dbReference type="GeneID" id="94287934"/>
<dbReference type="InterPro" id="IPR000904">
    <property type="entry name" value="Sec7_dom"/>
</dbReference>
<name>A0A836HJN9_9TRYP</name>
<dbReference type="Pfam" id="PF01369">
    <property type="entry name" value="Sec7"/>
    <property type="match status" value="1"/>
</dbReference>
<dbReference type="PROSITE" id="PS50190">
    <property type="entry name" value="SEC7"/>
    <property type="match status" value="1"/>
</dbReference>
<feature type="region of interest" description="Disordered" evidence="1">
    <location>
        <begin position="1650"/>
        <end position="1679"/>
    </location>
</feature>
<reference evidence="3 4" key="1">
    <citation type="submission" date="2021-02" db="EMBL/GenBank/DDBJ databases">
        <title>Porcisia hertigi Genome sequencing and assembly.</title>
        <authorList>
            <person name="Almutairi H."/>
            <person name="Gatherer D."/>
        </authorList>
    </citation>
    <scope>NUCLEOTIDE SEQUENCE [LARGE SCALE GENOMIC DNA]</scope>
    <source>
        <strain evidence="3 4">C119</strain>
    </source>
</reference>
<dbReference type="EMBL" id="JAFJZO010000034">
    <property type="protein sequence ID" value="KAG5493979.1"/>
    <property type="molecule type" value="Genomic_DNA"/>
</dbReference>
<dbReference type="GO" id="GO:0005737">
    <property type="term" value="C:cytoplasm"/>
    <property type="evidence" value="ECO:0007669"/>
    <property type="project" value="UniProtKB-ARBA"/>
</dbReference>
<dbReference type="SMART" id="SM00222">
    <property type="entry name" value="Sec7"/>
    <property type="match status" value="1"/>
</dbReference>
<dbReference type="SUPFAM" id="SSF48425">
    <property type="entry name" value="Sec7 domain"/>
    <property type="match status" value="1"/>
</dbReference>
<dbReference type="GO" id="GO:0005085">
    <property type="term" value="F:guanyl-nucleotide exchange factor activity"/>
    <property type="evidence" value="ECO:0007669"/>
    <property type="project" value="InterPro"/>
</dbReference>
<dbReference type="RefSeq" id="XP_067754014.1">
    <property type="nucleotide sequence ID" value="XM_067897857.1"/>
</dbReference>
<dbReference type="PANTHER" id="PTHR10663">
    <property type="entry name" value="GUANYL-NUCLEOTIDE EXCHANGE FACTOR"/>
    <property type="match status" value="1"/>
</dbReference>
<feature type="domain" description="SEC7" evidence="2">
    <location>
        <begin position="667"/>
        <end position="889"/>
    </location>
</feature>
<dbReference type="InterPro" id="IPR035999">
    <property type="entry name" value="Sec7_dom_sf"/>
</dbReference>
<sequence length="1871" mass="201073">MTSSWASMHDLRASIADSGEANRQMVLLHVDNTLLAMRTENALHHRSGLLSEKDGGQHPGAGELLELRRRLFGGAVPVSGPASCSSQVRSAPQRKATPSGTVSAEALPDYVPREVENDHTAHCEVNEMSILSAFASVCRRPNISSVVTGVALTALVDILELPCSFVSVDGIHTAIEAASETRAEVHDNASHEVLLSRIFSVYVAALNHPAAVMVDGDVHVRALGRMMVLATHTGSSQLLKRSVEKSMRYIVTTLFRRLLYLSADEAAHKAVVEAGVTVLRFISRLISGEVASFDNDGCEMGLAVALRNSEGSASMLSNSGSSDERIFSMEKTIAPIQLEGLTLAQDCLLLLCSSSRPFSAPLLEVLRNQLCRALLIAGVNTTQSIVLAQTLRTVHLVIQRFSEDLVPQIYNFIRVLHINPLEALANELTDVGLGQAGSPVVRGGSPSLVASPTTPIAAPSLGGVSFGRVSAKQLQRKQERREIILDSLAEFCSDPRFCTFCFIHYDLSWRYASLLPQISQVLANHAYPVFPHNPDETATVPWTQRRGAMANGSKVAAQRRQRTAAAAAAAADHRRDRRQQRLSAAGRLLGSSQRTAFDATTSMVSSIALRAIAAGASPSTFEESGAPISPGTTSSLDSELRRLIRHGQGEKDKLNQFAALFKESPTKKGIPFLLEHAIRVPAGTEEESSLRYSTKLILAEPAGGREIGEALYRLSIVLNKRVLGDYIGEQGRNNAEGDAHAEDPTKPATFFSVRFFEEQLAGFIHQFEFHNKPLLEAIREMVYLLCLPGESQKIDRVMEAFAKHWYQHNVTFCGEGTVVKDESINPFHSQSGAFVLSFAIIMLNTDQHSGKVAQQMKREDFIKMNRGIDDGQDVAAAYLGTVYDDVRQHEVVMADMMDRGFANDTTWKLEMRPCVNFVLHALSENVTAEEADVVRTLANMSSHEPGVSTATATTKSVVLHTLNPFLFESTWKRSLLVFDGMFQFAANEVSLSTVATGPTLAQAIEEAQQLLPTEMAALLSSLRGVCILARAANALGLPAVADQCFMGLLKYVVLNDLANAEEEVRTLYRSVPKLLCMREVFALFVDIYRGLGDSWLPMSRLMLDMHLMGLLVVPAHGLAKDQQKPCEAGDRDTGAAGGSGADASFSLPVDLLHVLLQDPGICANVFAPLTAAAAAGKNETELQVSSERSWFSSLFGGNDSSRVSTADLSKLRDAQGRIASCVPSMYQLLAILQRVASDPCAGVQCVGSLSAASSIGEDAAEDSGTGGALVSGRGEDRKGHGQPGGLDEASAYAASYELVFICAVMSAASTPSLLLLEHFTPLANRLSRLLREVDVYLGDTRASDGMRSYWCTIGNRVVCAALQLAETHLRSERGSIVIKQLWACWMRVTSSVFAVVVAKPLASFLYNQVVSVGKTELGAGPEEEGKGEMPPWPFRCEALLLLEPFAAHATAVSDVIVQRQIASFLSNVVQQCRYSVVEDTEAVVSLCLSFSVWQRHGRAAGMSSEVGDSTERGAMTHAHAKCSAGAAAPSLPSETTMAEVLSLCGRNALLKNADKATGEVGAEAGEWCSLWVYVLRSLGALALCSPDSRDGSEAIFCLQRALLDSEAHELPPSAVAAVYKDILIPLTERLCAPKAQVQTGLRWTRVSKTGSCDQNDTALTVSPDASGSPSNSHPLPASSERIGHSEVMGFLTGLLLTSRPHQPSTLVSTEVKCRLLSLVPKVLLRYTAALTTQVDLLVYLWEQALGTLYAVYSAYPIAEDPAGHDTGGGGGGGGSALHEEAMLIQEAVEETVKNMVYVVAATWNEASSSQVDASFGAECMEAAAFWAVIVRLVKPFAFSAPLIDFMVQGGLVQMETGSDAEATRGAVAPAS</sequence>
<evidence type="ECO:0000313" key="3">
    <source>
        <dbReference type="EMBL" id="KAG5493979.1"/>
    </source>
</evidence>
<feature type="region of interest" description="Disordered" evidence="1">
    <location>
        <begin position="79"/>
        <end position="102"/>
    </location>
</feature>
<dbReference type="Gene3D" id="1.10.1000.11">
    <property type="entry name" value="Arf Nucleotide-binding Site Opener,domain 2"/>
    <property type="match status" value="1"/>
</dbReference>
<evidence type="ECO:0000313" key="4">
    <source>
        <dbReference type="Proteomes" id="UP000674318"/>
    </source>
</evidence>
<evidence type="ECO:0000259" key="2">
    <source>
        <dbReference type="PROSITE" id="PS50190"/>
    </source>
</evidence>
<keyword evidence="4" id="KW-1185">Reference proteome</keyword>
<dbReference type="GO" id="GO:0032012">
    <property type="term" value="P:regulation of ARF protein signal transduction"/>
    <property type="evidence" value="ECO:0007669"/>
    <property type="project" value="InterPro"/>
</dbReference>
<gene>
    <name evidence="3" type="ORF">JKF63_01812</name>
</gene>
<protein>
    <recommendedName>
        <fullName evidence="2">SEC7 domain-containing protein</fullName>
    </recommendedName>
</protein>
<proteinExistence type="predicted"/>
<dbReference type="KEGG" id="phet:94287934"/>
<dbReference type="CDD" id="cd00171">
    <property type="entry name" value="Sec7"/>
    <property type="match status" value="1"/>
</dbReference>
<feature type="region of interest" description="Disordered" evidence="1">
    <location>
        <begin position="1257"/>
        <end position="1284"/>
    </location>
</feature>
<dbReference type="InterPro" id="IPR023394">
    <property type="entry name" value="Sec7_C_sf"/>
</dbReference>